<sequence length="268" mass="28170">MDAEHLFDRLAHQEQPPTSVDVRRAIVSGGAIRRRRRAGAAASALAACTAVMVTWLVLPQSGQRDGVAVAVPTGTPVTSTTPSGPSAEAAAEPTDAGFEKLKKKYPPLGKIASMPEIPIWMWLGRWSAASSEGPVLCSARDGGGATCAGFPPLGAKEFARTQGRTTGPLNEQQVRALHPDATARQLRELIEEQQRQNTLGRIFFGIARTEVHGITAVTTDGREVPASIARDAGAGLGVWAVRLPVGVTTESLIVTDAGGKTLQRIRGG</sequence>
<protein>
    <submittedName>
        <fullName evidence="2">Uncharacterized protein</fullName>
    </submittedName>
</protein>
<evidence type="ECO:0000313" key="3">
    <source>
        <dbReference type="Proteomes" id="UP001500902"/>
    </source>
</evidence>
<dbReference type="EMBL" id="BAAAZP010000013">
    <property type="protein sequence ID" value="GAA3649063.1"/>
    <property type="molecule type" value="Genomic_DNA"/>
</dbReference>
<dbReference type="Proteomes" id="UP001500902">
    <property type="component" value="Unassembled WGS sequence"/>
</dbReference>
<evidence type="ECO:0000256" key="1">
    <source>
        <dbReference type="SAM" id="MobiDB-lite"/>
    </source>
</evidence>
<reference evidence="3" key="1">
    <citation type="journal article" date="2019" name="Int. J. Syst. Evol. Microbiol.">
        <title>The Global Catalogue of Microorganisms (GCM) 10K type strain sequencing project: providing services to taxonomists for standard genome sequencing and annotation.</title>
        <authorList>
            <consortium name="The Broad Institute Genomics Platform"/>
            <consortium name="The Broad Institute Genome Sequencing Center for Infectious Disease"/>
            <person name="Wu L."/>
            <person name="Ma J."/>
        </authorList>
    </citation>
    <scope>NUCLEOTIDE SEQUENCE [LARGE SCALE GENOMIC DNA]</scope>
    <source>
        <strain evidence="3">JCM 16904</strain>
    </source>
</reference>
<feature type="compositionally biased region" description="Low complexity" evidence="1">
    <location>
        <begin position="72"/>
        <end position="94"/>
    </location>
</feature>
<feature type="region of interest" description="Disordered" evidence="1">
    <location>
        <begin position="72"/>
        <end position="95"/>
    </location>
</feature>
<dbReference type="RefSeq" id="WP_344873376.1">
    <property type="nucleotide sequence ID" value="NZ_BAAAZP010000013.1"/>
</dbReference>
<gene>
    <name evidence="2" type="ORF">GCM10022224_009790</name>
</gene>
<accession>A0ABP7B5N9</accession>
<proteinExistence type="predicted"/>
<organism evidence="2 3">
    <name type="scientific">Nonomuraea antimicrobica</name>
    <dbReference type="NCBI Taxonomy" id="561173"/>
    <lineage>
        <taxon>Bacteria</taxon>
        <taxon>Bacillati</taxon>
        <taxon>Actinomycetota</taxon>
        <taxon>Actinomycetes</taxon>
        <taxon>Streptosporangiales</taxon>
        <taxon>Streptosporangiaceae</taxon>
        <taxon>Nonomuraea</taxon>
    </lineage>
</organism>
<name>A0ABP7B5N9_9ACTN</name>
<evidence type="ECO:0000313" key="2">
    <source>
        <dbReference type="EMBL" id="GAA3649063.1"/>
    </source>
</evidence>
<comment type="caution">
    <text evidence="2">The sequence shown here is derived from an EMBL/GenBank/DDBJ whole genome shotgun (WGS) entry which is preliminary data.</text>
</comment>
<keyword evidence="3" id="KW-1185">Reference proteome</keyword>